<dbReference type="AlphaFoldDB" id="A0A120A1C4"/>
<evidence type="ECO:0000313" key="3">
    <source>
        <dbReference type="Proteomes" id="UP000056419"/>
    </source>
</evidence>
<proteinExistence type="predicted"/>
<organism evidence="2 3">
    <name type="scientific">Bacteroides stercoris</name>
    <dbReference type="NCBI Taxonomy" id="46506"/>
    <lineage>
        <taxon>Bacteria</taxon>
        <taxon>Pseudomonadati</taxon>
        <taxon>Bacteroidota</taxon>
        <taxon>Bacteroidia</taxon>
        <taxon>Bacteroidales</taxon>
        <taxon>Bacteroidaceae</taxon>
        <taxon>Bacteroides</taxon>
    </lineage>
</organism>
<evidence type="ECO:0000259" key="1">
    <source>
        <dbReference type="Pfam" id="PF23343"/>
    </source>
</evidence>
<reference evidence="2 3" key="1">
    <citation type="journal article" date="2016" name="BMC Genomics">
        <title>Type VI secretion systems of human gut Bacteroidales segregate into three genetic architectures, two of which are contained on mobile genetic elements.</title>
        <authorList>
            <person name="Coyne M.J."/>
            <person name="Roelofs K.G."/>
            <person name="Comstock L.E."/>
        </authorList>
    </citation>
    <scope>NUCLEOTIDE SEQUENCE [LARGE SCALE GENOMIC DNA]</scope>
    <source>
        <strain evidence="2 3">CL09T03C01</strain>
    </source>
</reference>
<keyword evidence="3" id="KW-1185">Reference proteome</keyword>
<dbReference type="PATRIC" id="fig|46506.5.peg.2677"/>
<dbReference type="EMBL" id="LRGC01000013">
    <property type="protein sequence ID" value="KWR53413.1"/>
    <property type="molecule type" value="Genomic_DNA"/>
</dbReference>
<comment type="caution">
    <text evidence="2">The sequence shown here is derived from an EMBL/GenBank/DDBJ whole genome shotgun (WGS) entry which is preliminary data.</text>
</comment>
<dbReference type="STRING" id="46506.AA415_02494"/>
<dbReference type="Pfam" id="PF23343">
    <property type="entry name" value="REP_ORF2-G2P"/>
    <property type="match status" value="1"/>
</dbReference>
<protein>
    <recommendedName>
        <fullName evidence="1">Replication-associated protein ORF2/G2P domain-containing protein</fullName>
    </recommendedName>
</protein>
<dbReference type="Proteomes" id="UP000056419">
    <property type="component" value="Unassembled WGS sequence"/>
</dbReference>
<gene>
    <name evidence="2" type="ORF">AA415_02494</name>
</gene>
<name>A0A120A1C4_BACSE</name>
<evidence type="ECO:0000313" key="2">
    <source>
        <dbReference type="EMBL" id="KWR53413.1"/>
    </source>
</evidence>
<feature type="domain" description="Replication-associated protein ORF2/G2P" evidence="1">
    <location>
        <begin position="127"/>
        <end position="214"/>
    </location>
</feature>
<dbReference type="InterPro" id="IPR056906">
    <property type="entry name" value="ORF2/G2P_dom"/>
</dbReference>
<accession>A0A120A1C4</accession>
<sequence>MALFNPFCKCLNPQRIVNPYTHECMTVPCGKCKACILAKNSRYAFQCDLESYCSMYTVFVTLTYSPNYLPVATPMYLDDNTDFGLLCRYDLVDFETGESLGVFESEPSQLELLQQKFNLCGSIPYLRKTDLQLFFKRFRYYVTKRLPKEKVRYYAVGEYGPVHFRPHYHLLLFLNSKEVLQICSEAVSKAWPFGRIDVQVSEGKCSSYVAGYVNSSVLIPEVLKMRSVCPFCLHSQRLGQGFLQGQRSKVYALTPHDFIKRSLVLNGKYKEFDVWRSAYSYFYPKCRGYIDKSAHERAYSYRTYDTARHLFPSCETTFALAKEVATFVYLFHLNKSSYCLDLFDSGALHEQRQLYDLCKYFYDAEVVNHPLDSIEFDRYAHRVYGELLLSKHFLYTVCDKPTLSEQKRKLRLIEDFYSQLDYMHLTDFFESQKLFFENEDFYGDGDLLSDEWENTIYPYFYDNFRTDMELYKKTPVYSQYSTQVSKLFNDRIKHKKLNDLNKIFIDENK</sequence>